<gene>
    <name evidence="4" type="ORF">Dxin01_03865</name>
</gene>
<name>A0ABP9VKA0_9DEIO</name>
<feature type="domain" description="Excalibur calcium-binding" evidence="3">
    <location>
        <begin position="318"/>
        <end position="354"/>
    </location>
</feature>
<feature type="compositionally biased region" description="Basic and acidic residues" evidence="1">
    <location>
        <begin position="343"/>
        <end position="354"/>
    </location>
</feature>
<dbReference type="Gene3D" id="3.60.15.10">
    <property type="entry name" value="Ribonuclease Z/Hydroxyacylglutathione hydrolase-like"/>
    <property type="match status" value="1"/>
</dbReference>
<dbReference type="InterPro" id="IPR052159">
    <property type="entry name" value="Competence_DNA_uptake"/>
</dbReference>
<protein>
    <recommendedName>
        <fullName evidence="3">Excalibur calcium-binding domain-containing protein</fullName>
    </recommendedName>
</protein>
<feature type="chain" id="PRO_5045945855" description="Excalibur calcium-binding domain-containing protein" evidence="2">
    <location>
        <begin position="21"/>
        <end position="354"/>
    </location>
</feature>
<reference evidence="4 5" key="1">
    <citation type="submission" date="2024-02" db="EMBL/GenBank/DDBJ databases">
        <title>Deinococcus xinjiangensis NBRC 107630.</title>
        <authorList>
            <person name="Ichikawa N."/>
            <person name="Katano-Makiyama Y."/>
            <person name="Hidaka K."/>
        </authorList>
    </citation>
    <scope>NUCLEOTIDE SEQUENCE [LARGE SCALE GENOMIC DNA]</scope>
    <source>
        <strain evidence="4 5">NBRC 107630</strain>
    </source>
</reference>
<dbReference type="SUPFAM" id="SSF56281">
    <property type="entry name" value="Metallo-hydrolase/oxidoreductase"/>
    <property type="match status" value="1"/>
</dbReference>
<feature type="compositionally biased region" description="Pro residues" evidence="1">
    <location>
        <begin position="287"/>
        <end position="305"/>
    </location>
</feature>
<dbReference type="InterPro" id="IPR036866">
    <property type="entry name" value="RibonucZ/Hydroxyglut_hydro"/>
</dbReference>
<feature type="region of interest" description="Disordered" evidence="1">
    <location>
        <begin position="279"/>
        <end position="311"/>
    </location>
</feature>
<dbReference type="PANTHER" id="PTHR30619:SF1">
    <property type="entry name" value="RECOMBINATION PROTEIN 2"/>
    <property type="match status" value="1"/>
</dbReference>
<evidence type="ECO:0000313" key="5">
    <source>
        <dbReference type="Proteomes" id="UP001458946"/>
    </source>
</evidence>
<dbReference type="EMBL" id="BAABRN010000086">
    <property type="protein sequence ID" value="GAA5504097.1"/>
    <property type="molecule type" value="Genomic_DNA"/>
</dbReference>
<comment type="caution">
    <text evidence="4">The sequence shown here is derived from an EMBL/GenBank/DDBJ whole genome shotgun (WGS) entry which is preliminary data.</text>
</comment>
<feature type="region of interest" description="Disordered" evidence="1">
    <location>
        <begin position="333"/>
        <end position="354"/>
    </location>
</feature>
<dbReference type="RefSeq" id="WP_353544062.1">
    <property type="nucleotide sequence ID" value="NZ_BAABRN010000086.1"/>
</dbReference>
<keyword evidence="5" id="KW-1185">Reference proteome</keyword>
<dbReference type="InterPro" id="IPR035681">
    <property type="entry name" value="ComA-like_MBL"/>
</dbReference>
<feature type="signal peptide" evidence="2">
    <location>
        <begin position="1"/>
        <end position="20"/>
    </location>
</feature>
<keyword evidence="2" id="KW-0732">Signal</keyword>
<proteinExistence type="predicted"/>
<evidence type="ECO:0000259" key="3">
    <source>
        <dbReference type="SMART" id="SM00894"/>
    </source>
</evidence>
<dbReference type="SMART" id="SM00894">
    <property type="entry name" value="Excalibur"/>
    <property type="match status" value="1"/>
</dbReference>
<dbReference type="CDD" id="cd07731">
    <property type="entry name" value="ComA-like_MBL-fold"/>
    <property type="match status" value="1"/>
</dbReference>
<evidence type="ECO:0000313" key="4">
    <source>
        <dbReference type="EMBL" id="GAA5504097.1"/>
    </source>
</evidence>
<dbReference type="Proteomes" id="UP001458946">
    <property type="component" value="Unassembled WGS sequence"/>
</dbReference>
<dbReference type="PANTHER" id="PTHR30619">
    <property type="entry name" value="DNA INTERNALIZATION/COMPETENCE PROTEIN COMEC/REC2"/>
    <property type="match status" value="1"/>
</dbReference>
<dbReference type="InterPro" id="IPR008613">
    <property type="entry name" value="Excalibur_Ca-bd_domain"/>
</dbReference>
<evidence type="ECO:0000256" key="1">
    <source>
        <dbReference type="SAM" id="MobiDB-lite"/>
    </source>
</evidence>
<evidence type="ECO:0000256" key="2">
    <source>
        <dbReference type="SAM" id="SignalP"/>
    </source>
</evidence>
<organism evidence="4 5">
    <name type="scientific">Deinococcus xinjiangensis</name>
    <dbReference type="NCBI Taxonomy" id="457454"/>
    <lineage>
        <taxon>Bacteria</taxon>
        <taxon>Thermotogati</taxon>
        <taxon>Deinococcota</taxon>
        <taxon>Deinococci</taxon>
        <taxon>Deinococcales</taxon>
        <taxon>Deinococcaceae</taxon>
        <taxon>Deinococcus</taxon>
    </lineage>
</organism>
<dbReference type="Pfam" id="PF05901">
    <property type="entry name" value="Excalibur"/>
    <property type="match status" value="1"/>
</dbReference>
<accession>A0ABP9VKA0</accession>
<sequence>MKPFAVLAALCLGWAGAQSAAPGVLTIRFLDVGQGDAVLITSPEGKSVMYDGGRSESRMRELIRQYDIKNVALVVASHADSDHITGLVPVVALNRPQLFLNNGRAGTTQIWNRLTNVLSQAGTKGMVAANQNINLGSVKLTVLAPPAGMNDQNTNSVGLLVQYGTFRALMTGDSETPETAGWLRQYPASALGPIDVYKSIHHGAANGDSAAWLKVVRPKNVVIGVGPNNYGHPTARALSLYQAAGAAVYRTDLNGTVTVQVQPGGQYSITSEKGALPVNPAQSRPTPAVPVVPPAPAPVPSPTPVPASAAPRPPADVYYPNCAAVKAAGKSPLLRGQPGYRAGLDRDGDGRACE</sequence>
<dbReference type="Pfam" id="PF00753">
    <property type="entry name" value="Lactamase_B"/>
    <property type="match status" value="1"/>
</dbReference>
<dbReference type="InterPro" id="IPR001279">
    <property type="entry name" value="Metallo-B-lactamas"/>
</dbReference>